<feature type="transmembrane region" description="Helical" evidence="2">
    <location>
        <begin position="131"/>
        <end position="155"/>
    </location>
</feature>
<dbReference type="EMBL" id="CP077062">
    <property type="protein sequence ID" value="QWZ07631.1"/>
    <property type="molecule type" value="Genomic_DNA"/>
</dbReference>
<dbReference type="GO" id="GO:0043546">
    <property type="term" value="F:molybdopterin cofactor binding"/>
    <property type="evidence" value="ECO:0007669"/>
    <property type="project" value="TreeGrafter"/>
</dbReference>
<keyword evidence="2" id="KW-0472">Membrane</keyword>
<evidence type="ECO:0000256" key="2">
    <source>
        <dbReference type="SAM" id="Phobius"/>
    </source>
</evidence>
<dbReference type="GO" id="GO:0020037">
    <property type="term" value="F:heme binding"/>
    <property type="evidence" value="ECO:0007669"/>
    <property type="project" value="TreeGrafter"/>
</dbReference>
<feature type="transmembrane region" description="Helical" evidence="2">
    <location>
        <begin position="20"/>
        <end position="44"/>
    </location>
</feature>
<gene>
    <name evidence="4" type="ORF">KRR39_19765</name>
</gene>
<feature type="region of interest" description="Disordered" evidence="1">
    <location>
        <begin position="165"/>
        <end position="214"/>
    </location>
</feature>
<evidence type="ECO:0000256" key="1">
    <source>
        <dbReference type="SAM" id="MobiDB-lite"/>
    </source>
</evidence>
<dbReference type="InterPro" id="IPR006311">
    <property type="entry name" value="TAT_signal"/>
</dbReference>
<feature type="transmembrane region" description="Helical" evidence="2">
    <location>
        <begin position="107"/>
        <end position="125"/>
    </location>
</feature>
<dbReference type="Pfam" id="PF00174">
    <property type="entry name" value="Oxidored_molyb"/>
    <property type="match status" value="1"/>
</dbReference>
<dbReference type="PANTHER" id="PTHR19372:SF7">
    <property type="entry name" value="SULFITE OXIDASE, MITOCHONDRIAL"/>
    <property type="match status" value="1"/>
</dbReference>
<keyword evidence="2" id="KW-1133">Transmembrane helix</keyword>
<evidence type="ECO:0000313" key="4">
    <source>
        <dbReference type="EMBL" id="QWZ07631.1"/>
    </source>
</evidence>
<dbReference type="Proteomes" id="UP000683575">
    <property type="component" value="Chromosome"/>
</dbReference>
<feature type="transmembrane region" description="Helical" evidence="2">
    <location>
        <begin position="244"/>
        <end position="261"/>
    </location>
</feature>
<evidence type="ECO:0000259" key="3">
    <source>
        <dbReference type="Pfam" id="PF00174"/>
    </source>
</evidence>
<reference evidence="4" key="1">
    <citation type="submission" date="2021-06" db="EMBL/GenBank/DDBJ databases">
        <title>Complete genome sequence of Nocardioides sp. G188.</title>
        <authorList>
            <person name="Im W.-T."/>
        </authorList>
    </citation>
    <scope>NUCLEOTIDE SEQUENCE</scope>
    <source>
        <strain evidence="4">G188</strain>
    </source>
</reference>
<dbReference type="PROSITE" id="PS51318">
    <property type="entry name" value="TAT"/>
    <property type="match status" value="1"/>
</dbReference>
<dbReference type="KEGG" id="nps:KRR39_19765"/>
<feature type="compositionally biased region" description="Low complexity" evidence="1">
    <location>
        <begin position="182"/>
        <end position="204"/>
    </location>
</feature>
<name>A0A975SXE0_9ACTN</name>
<feature type="transmembrane region" description="Helical" evidence="2">
    <location>
        <begin position="81"/>
        <end position="100"/>
    </location>
</feature>
<dbReference type="RefSeq" id="WP_216939142.1">
    <property type="nucleotide sequence ID" value="NZ_CP077062.1"/>
</dbReference>
<keyword evidence="5" id="KW-1185">Reference proteome</keyword>
<feature type="domain" description="Oxidoreductase molybdopterin-binding" evidence="3">
    <location>
        <begin position="318"/>
        <end position="471"/>
    </location>
</feature>
<keyword evidence="2" id="KW-0812">Transmembrane</keyword>
<dbReference type="GO" id="GO:0006790">
    <property type="term" value="P:sulfur compound metabolic process"/>
    <property type="evidence" value="ECO:0007669"/>
    <property type="project" value="TreeGrafter"/>
</dbReference>
<dbReference type="AlphaFoldDB" id="A0A975SXE0"/>
<accession>A0A975SXE0</accession>
<dbReference type="InterPro" id="IPR000572">
    <property type="entry name" value="OxRdtase_Mopterin-bd_dom"/>
</dbReference>
<dbReference type="GO" id="GO:0008482">
    <property type="term" value="F:sulfite oxidase activity"/>
    <property type="evidence" value="ECO:0007669"/>
    <property type="project" value="TreeGrafter"/>
</dbReference>
<dbReference type="PANTHER" id="PTHR19372">
    <property type="entry name" value="SULFITE REDUCTASE"/>
    <property type="match status" value="1"/>
</dbReference>
<proteinExistence type="predicted"/>
<protein>
    <submittedName>
        <fullName evidence="4">Molybdopterin-dependent oxidoreductase</fullName>
    </submittedName>
</protein>
<evidence type="ECO:0000313" key="5">
    <source>
        <dbReference type="Proteomes" id="UP000683575"/>
    </source>
</evidence>
<sequence>MSDTSHGPERRRGASRHRWILGGAAGLLAGAAAVAVSEALAALLTGVTSPLLAVGNRAVDATPRPLKEFAIRTFGENDKPVLIGGVIVTVALLAVVAGAVGVRRPRVALGAFLVLSVVALVAALTDRSATASPLLCLLPALALMAVGAVALLLLLRALRAPARTAVTSRPSGPTGTAVAEHAPTGRAGSAAPSSPSAPDTVSSPGPVHQVETVEDGKPRILVRDLLPAHVEGDDLPTAFDRRKFLAAAAAVGAVAVAGGAVRQTFGGSAAAGERADITLPKPGAPTPALASGTSLDVPGITPYLTPNKDFYRVDTALSVPDVPIDGYTLRIHGMVDKEIELTYEDLLARRMIEKRITLTCVSNPVGGKYAGNATWLGVPIRDLLEEAGVQDGADAVKSTSADNMTIGTPLGALNDPERDAILAVAMNGEPLPLAHGFPVRMVVPGLYGYVSATKWVVDIEVTRFADFKAYWSTRGYSVKAPIKTAARIDVPKSFAQVRTGDKVPVAGVAWSQDRGIRSVEVRVDGGAWEQATLADQDNIDTWRQWVWMWEPQAGTHQLEVRATDDTGYTQTDKRVPIAPNGSTGWHSVNVTAG</sequence>
<organism evidence="4 5">
    <name type="scientific">Nocardioides panacis</name>
    <dbReference type="NCBI Taxonomy" id="2849501"/>
    <lineage>
        <taxon>Bacteria</taxon>
        <taxon>Bacillati</taxon>
        <taxon>Actinomycetota</taxon>
        <taxon>Actinomycetes</taxon>
        <taxon>Propionibacteriales</taxon>
        <taxon>Nocardioidaceae</taxon>
        <taxon>Nocardioides</taxon>
    </lineage>
</organism>